<dbReference type="Gene3D" id="3.90.1140.10">
    <property type="entry name" value="Cyclic phosphodiesterase"/>
    <property type="match status" value="1"/>
</dbReference>
<dbReference type="SUPFAM" id="SSF55144">
    <property type="entry name" value="LigT-like"/>
    <property type="match status" value="1"/>
</dbReference>
<keyword evidence="2" id="KW-1185">Reference proteome</keyword>
<dbReference type="GO" id="GO:0004113">
    <property type="term" value="F:2',3'-cyclic-nucleotide 3'-phosphodiesterase activity"/>
    <property type="evidence" value="ECO:0007669"/>
    <property type="project" value="TreeGrafter"/>
</dbReference>
<dbReference type="InterPro" id="IPR009097">
    <property type="entry name" value="Cyclic_Pdiesterase"/>
</dbReference>
<evidence type="ECO:0000313" key="1">
    <source>
        <dbReference type="EMBL" id="KAK7740849.1"/>
    </source>
</evidence>
<gene>
    <name evidence="1" type="ORF">SLS62_010994</name>
</gene>
<proteinExistence type="predicted"/>
<comment type="caution">
    <text evidence="1">The sequence shown here is derived from an EMBL/GenBank/DDBJ whole genome shotgun (WGS) entry which is preliminary data.</text>
</comment>
<evidence type="ECO:0000313" key="2">
    <source>
        <dbReference type="Proteomes" id="UP001320420"/>
    </source>
</evidence>
<dbReference type="Pfam" id="PF07823">
    <property type="entry name" value="CPDase"/>
    <property type="match status" value="1"/>
</dbReference>
<dbReference type="EMBL" id="JAKJXP020000161">
    <property type="protein sequence ID" value="KAK7740849.1"/>
    <property type="molecule type" value="Genomic_DNA"/>
</dbReference>
<name>A0AAN9U5Q7_9PEZI</name>
<dbReference type="InterPro" id="IPR012386">
    <property type="entry name" value="Cyclic-nucl_3Pdiesterase"/>
</dbReference>
<organism evidence="1 2">
    <name type="scientific">Diatrype stigma</name>
    <dbReference type="NCBI Taxonomy" id="117547"/>
    <lineage>
        <taxon>Eukaryota</taxon>
        <taxon>Fungi</taxon>
        <taxon>Dikarya</taxon>
        <taxon>Ascomycota</taxon>
        <taxon>Pezizomycotina</taxon>
        <taxon>Sordariomycetes</taxon>
        <taxon>Xylariomycetidae</taxon>
        <taxon>Xylariales</taxon>
        <taxon>Diatrypaceae</taxon>
        <taxon>Diatrype</taxon>
    </lineage>
</organism>
<dbReference type="AlphaFoldDB" id="A0AAN9U5Q7"/>
<dbReference type="PANTHER" id="PTHR28141">
    <property type="entry name" value="2',3'-CYCLIC-NUCLEOTIDE 3'-PHOSPHODIESTERASE"/>
    <property type="match status" value="1"/>
</dbReference>
<evidence type="ECO:0008006" key="3">
    <source>
        <dbReference type="Google" id="ProtNLM"/>
    </source>
</evidence>
<reference evidence="1 2" key="1">
    <citation type="submission" date="2024-02" db="EMBL/GenBank/DDBJ databases">
        <title>De novo assembly and annotation of 12 fungi associated with fruit tree decline syndrome in Ontario, Canada.</title>
        <authorList>
            <person name="Sulman M."/>
            <person name="Ellouze W."/>
            <person name="Ilyukhin E."/>
        </authorList>
    </citation>
    <scope>NUCLEOTIDE SEQUENCE [LARGE SCALE GENOMIC DNA]</scope>
    <source>
        <strain evidence="1 2">M11/M66-122</strain>
    </source>
</reference>
<dbReference type="PANTHER" id="PTHR28141:SF1">
    <property type="entry name" value="2',3'-CYCLIC-NUCLEOTIDE 3'-PHOSPHODIESTERASE"/>
    <property type="match status" value="1"/>
</dbReference>
<dbReference type="GO" id="GO:0009187">
    <property type="term" value="P:cyclic nucleotide metabolic process"/>
    <property type="evidence" value="ECO:0007669"/>
    <property type="project" value="TreeGrafter"/>
</dbReference>
<dbReference type="Proteomes" id="UP001320420">
    <property type="component" value="Unassembled WGS sequence"/>
</dbReference>
<accession>A0AAN9U5Q7</accession>
<protein>
    <recommendedName>
        <fullName evidence="3">2',3'-cyclic-nucleotide 3'-phosphodiesterase</fullName>
    </recommendedName>
</protein>
<sequence length="207" mass="22513">MPGSSLWLIPPPSHPLHRIVSELITKDLPSGFPDVCGPPFAPHMTLTSNIPPALYGDQPQAWLDAIPWPAAGDVRVRFEAVRTEDVFFRRCYLKVAFDGVRGIAGLARARGVNGEESAGSGSKTEQWLHEWKAAFGPHVSLIYGDTLIEEDKLQEITDLVKSKKISLGGSESSASEEGFGGWEGGVVWLVPTDKPIADWKPIATKTL</sequence>